<reference evidence="4" key="2">
    <citation type="submission" date="2023-01" db="EMBL/GenBank/DDBJ databases">
        <authorList>
            <person name="Petersen C."/>
        </authorList>
    </citation>
    <scope>NUCLEOTIDE SEQUENCE</scope>
    <source>
        <strain evidence="4">IBT 17514</strain>
    </source>
</reference>
<feature type="region of interest" description="Disordered" evidence="1">
    <location>
        <begin position="524"/>
        <end position="587"/>
    </location>
</feature>
<reference evidence="4" key="1">
    <citation type="journal article" date="2023" name="IMA Fungus">
        <title>Comparative genomic study of the Penicillium genus elucidates a diverse pangenome and 15 lateral gene transfer events.</title>
        <authorList>
            <person name="Petersen C."/>
            <person name="Sorensen T."/>
            <person name="Nielsen M.R."/>
            <person name="Sondergaard T.E."/>
            <person name="Sorensen J.L."/>
            <person name="Fitzpatrick D.A."/>
            <person name="Frisvad J.C."/>
            <person name="Nielsen K.L."/>
        </authorList>
    </citation>
    <scope>NUCLEOTIDE SEQUENCE</scope>
    <source>
        <strain evidence="4">IBT 17514</strain>
    </source>
</reference>
<feature type="compositionally biased region" description="Low complexity" evidence="1">
    <location>
        <begin position="557"/>
        <end position="575"/>
    </location>
</feature>
<feature type="transmembrane region" description="Helical" evidence="2">
    <location>
        <begin position="609"/>
        <end position="630"/>
    </location>
</feature>
<dbReference type="Proteomes" id="UP001215712">
    <property type="component" value="Unassembled WGS sequence"/>
</dbReference>
<organism evidence="4 5">
    <name type="scientific">Penicillium malachiteum</name>
    <dbReference type="NCBI Taxonomy" id="1324776"/>
    <lineage>
        <taxon>Eukaryota</taxon>
        <taxon>Fungi</taxon>
        <taxon>Dikarya</taxon>
        <taxon>Ascomycota</taxon>
        <taxon>Pezizomycotina</taxon>
        <taxon>Eurotiomycetes</taxon>
        <taxon>Eurotiomycetidae</taxon>
        <taxon>Eurotiales</taxon>
        <taxon>Aspergillaceae</taxon>
        <taxon>Penicillium</taxon>
    </lineage>
</organism>
<accession>A0AAD6MXM2</accession>
<protein>
    <recommendedName>
        <fullName evidence="6">ASST-domain-containing protein</fullName>
    </recommendedName>
</protein>
<dbReference type="PANTHER" id="PTHR35340">
    <property type="entry name" value="PQQ ENZYME REPEAT PROTEIN-RELATED"/>
    <property type="match status" value="1"/>
</dbReference>
<dbReference type="Pfam" id="PF14269">
    <property type="entry name" value="Arylsulfotran_2"/>
    <property type="match status" value="1"/>
</dbReference>
<dbReference type="PANTHER" id="PTHR35340:SF8">
    <property type="entry name" value="ASST-DOMAIN-CONTAINING PROTEIN"/>
    <property type="match status" value="1"/>
</dbReference>
<keyword evidence="5" id="KW-1185">Reference proteome</keyword>
<feature type="signal peptide" evidence="3">
    <location>
        <begin position="1"/>
        <end position="18"/>
    </location>
</feature>
<keyword evidence="2" id="KW-0472">Membrane</keyword>
<evidence type="ECO:0000313" key="5">
    <source>
        <dbReference type="Proteomes" id="UP001215712"/>
    </source>
</evidence>
<comment type="caution">
    <text evidence="4">The sequence shown here is derived from an EMBL/GenBank/DDBJ whole genome shotgun (WGS) entry which is preliminary data.</text>
</comment>
<proteinExistence type="predicted"/>
<gene>
    <name evidence="4" type="ORF">N7493_003471</name>
</gene>
<evidence type="ECO:0008006" key="6">
    <source>
        <dbReference type="Google" id="ProtNLM"/>
    </source>
</evidence>
<keyword evidence="2" id="KW-1133">Transmembrane helix</keyword>
<feature type="compositionally biased region" description="Low complexity" evidence="1">
    <location>
        <begin position="528"/>
        <end position="547"/>
    </location>
</feature>
<feature type="chain" id="PRO_5042276233" description="ASST-domain-containing protein" evidence="3">
    <location>
        <begin position="19"/>
        <end position="661"/>
    </location>
</feature>
<dbReference type="AlphaFoldDB" id="A0AAD6MXM2"/>
<name>A0AAD6MXM2_9EURO</name>
<keyword evidence="2" id="KW-0812">Transmembrane</keyword>
<evidence type="ECO:0000256" key="2">
    <source>
        <dbReference type="SAM" id="Phobius"/>
    </source>
</evidence>
<evidence type="ECO:0000256" key="3">
    <source>
        <dbReference type="SAM" id="SignalP"/>
    </source>
</evidence>
<dbReference type="EMBL" id="JAQJAN010000004">
    <property type="protein sequence ID" value="KAJ5731990.1"/>
    <property type="molecule type" value="Genomic_DNA"/>
</dbReference>
<keyword evidence="3" id="KW-0732">Signal</keyword>
<dbReference type="InterPro" id="IPR039535">
    <property type="entry name" value="ASST-like"/>
</dbReference>
<sequence>MLFLGALLLSSCLQTVGAARHDEDLMSFVTLPEVRALKWEITHHDRERQAPGYWFVAPYGQISPETPTHKYQQYQVGPYIYDSDGVLIWAGPALFDNRNTFDFRANLNMDGEPRLSFIVAWDIENGADRGNGVILDNHYQVEREVLPLVDVHDFNMHEFNIMDGGKTVLACVYRPTEVSLEDFGRPNEKSWVVSGGFAEFDIETNELLTQWNSLDHLSLAESNMFHAWDGPQGAPGWDYVHANAVDKNEAGDYIISMRFTNTIYGVSGADGSVMWRLGGLESDFTEDFTFSKQHDVKFVSSNGTHHVISFLNNASDERGNDENLSSVLFVELDTVAMTAHVIQRINRPDGDLTRLRGSAETLPNGNIFIGWSERGYQSEHAPNGDLLMTARFASSRYSTYRAYKSEFVGRPLTPPDLVASVYGTSNSDMSTIMHVSWNGATDVAGWNFYAQVYDRGEPVFIGHANKTDFETLYIVDGYMDWITAEAVDRDGNSMMKSIVVRSEIPSNWHAAGFLGSTIPSPDDPSLVSSAYENSKSSSSQSATDSSADQVVEDNTDATDATDTTGSTDSTANSDGMAGMEMGDDSDSSLADAKEVAKAVSKAYEVIRGVGGLLLFILISCSVGGVLYAVYRVIRRRKTRSYQHVSSVEDLPTEQIHLRSQE</sequence>
<evidence type="ECO:0000313" key="4">
    <source>
        <dbReference type="EMBL" id="KAJ5731990.1"/>
    </source>
</evidence>
<dbReference type="InterPro" id="IPR053143">
    <property type="entry name" value="Arylsulfate_ST"/>
</dbReference>
<evidence type="ECO:0000256" key="1">
    <source>
        <dbReference type="SAM" id="MobiDB-lite"/>
    </source>
</evidence>